<keyword evidence="1" id="KW-1133">Transmembrane helix</keyword>
<comment type="caution">
    <text evidence="2">The sequence shown here is derived from an EMBL/GenBank/DDBJ whole genome shotgun (WGS) entry which is preliminary data.</text>
</comment>
<keyword evidence="1" id="KW-0812">Transmembrane</keyword>
<reference evidence="3" key="1">
    <citation type="submission" date="2013-07" db="EMBL/GenBank/DDBJ databases">
        <title>The genome sequence of Escherichia coli UMEA 3162-1.</title>
        <authorList>
            <consortium name="The Broad Institute Genome Sequencing Platform"/>
            <consortium name="The Broad Institute Genome Sequencing Center for Infectious Disease"/>
            <person name="Feldgarden M."/>
            <person name="Frimodt-Moller N."/>
            <person name="Leihof R.F."/>
            <person name="Rasmussen L."/>
            <person name="Young S.K."/>
            <person name="Zeng Q."/>
            <person name="Gargeya S."/>
            <person name="Abouelleil A."/>
            <person name="Alvarado L."/>
            <person name="Berlin A.M."/>
            <person name="Chapman S.B."/>
            <person name="Gainer-Dewar J."/>
            <person name="Goldberg J."/>
            <person name="Gnerre S."/>
            <person name="Griggs A."/>
            <person name="Gujja S."/>
            <person name="Hansen M."/>
            <person name="Howarth C."/>
            <person name="Imamovic A."/>
            <person name="Larimer J."/>
            <person name="McCowan C."/>
            <person name="Murphy C."/>
            <person name="Pearson M."/>
            <person name="Poon T."/>
            <person name="Priest M."/>
            <person name="Roberts A."/>
            <person name="Saif S."/>
            <person name="Shea T."/>
            <person name="Sykes S."/>
            <person name="Wortman J."/>
            <person name="Nusbaum C."/>
            <person name="Birren B."/>
        </authorList>
    </citation>
    <scope>NUCLEOTIDE SEQUENCE [LARGE SCALE GENOMIC DNA]</scope>
    <source>
        <strain evidence="3">UMEA 3162-1</strain>
    </source>
</reference>
<feature type="transmembrane region" description="Helical" evidence="1">
    <location>
        <begin position="12"/>
        <end position="32"/>
    </location>
</feature>
<evidence type="ECO:0000256" key="1">
    <source>
        <dbReference type="SAM" id="Phobius"/>
    </source>
</evidence>
<evidence type="ECO:0000313" key="3">
    <source>
        <dbReference type="Proteomes" id="UP000016035"/>
    </source>
</evidence>
<keyword evidence="1" id="KW-0472">Membrane</keyword>
<dbReference type="RefSeq" id="WP_000229808.1">
    <property type="nucleotide sequence ID" value="NZ_KE701776.1"/>
</dbReference>
<name>A0A0E2L2Y8_ECOU3</name>
<gene>
    <name evidence="2" type="ORF">G925_02424</name>
</gene>
<dbReference type="AlphaFoldDB" id="A0A0E2L2Y8"/>
<dbReference type="PATRIC" id="fig|1281200.3.peg.2517"/>
<dbReference type="Proteomes" id="UP000016035">
    <property type="component" value="Unassembled WGS sequence"/>
</dbReference>
<organism evidence="2 3">
    <name type="scientific">Escherichia coli (strain UMEA 3162-1)</name>
    <dbReference type="NCBI Taxonomy" id="1281200"/>
    <lineage>
        <taxon>Bacteria</taxon>
        <taxon>Pseudomonadati</taxon>
        <taxon>Pseudomonadota</taxon>
        <taxon>Gammaproteobacteria</taxon>
        <taxon>Enterobacterales</taxon>
        <taxon>Enterobacteriaceae</taxon>
        <taxon>Escherichia</taxon>
    </lineage>
</organism>
<dbReference type="HOGENOM" id="CLU_204669_0_0_6"/>
<dbReference type="EMBL" id="AWBU01000020">
    <property type="protein sequence ID" value="EQX26904.1"/>
    <property type="molecule type" value="Genomic_DNA"/>
</dbReference>
<proteinExistence type="predicted"/>
<evidence type="ECO:0000313" key="2">
    <source>
        <dbReference type="EMBL" id="EQX26904.1"/>
    </source>
</evidence>
<accession>A0A0E2L2Y8</accession>
<protein>
    <submittedName>
        <fullName evidence="2">Uncharacterized protein</fullName>
    </submittedName>
</protein>
<sequence>MVELIFSALRILGAMWMVATFIVVASSFVRLVGEGKDLVGVLFGSIFLWVIIGVMPVVVAKVAWRFVS</sequence>
<feature type="transmembrane region" description="Helical" evidence="1">
    <location>
        <begin position="38"/>
        <end position="64"/>
    </location>
</feature>